<proteinExistence type="inferred from homology"/>
<dbReference type="PANTHER" id="PTHR12176">
    <property type="entry name" value="SAM-DEPENDENT METHYLTRANSFERASE SUPERFAMILY PROTEIN"/>
    <property type="match status" value="1"/>
</dbReference>
<evidence type="ECO:0000256" key="1">
    <source>
        <dbReference type="ARBA" id="ARBA00008361"/>
    </source>
</evidence>
<dbReference type="InterPro" id="IPR029063">
    <property type="entry name" value="SAM-dependent_MTases_sf"/>
</dbReference>
<dbReference type="SUPFAM" id="SSF53335">
    <property type="entry name" value="S-adenosyl-L-methionine-dependent methyltransferases"/>
    <property type="match status" value="1"/>
</dbReference>
<sequence>MVMLADLVLPPGPVLLHRGPHGIRCCFSHCTRTSPLPLPPPPLTKEVLLCCKTRYSTPSSNFSFLNEKPNAVQGPAALGLAEEEEDDDDEQDFQVVTAVRSNYNDIMILDTPKSRMLLLDSTHNVHSIFNKGQKWTGSYWDEFASLPAIVPKGPIAIFGLGGGTAAHLMLELWPSLQLDGWEIDEILIDKARDYLGLSDLEKHTQASGILRVHVGDALSSSVNVPGGYAGIIIDLFSDGKVLPQLEEVATWFELNDKLMPNGRLMVNCGAANDGASNSTDTLTHPQIPSVDGTWVQNSTIKALCEAFPGQLSWKKMPKRDGENYLALTGPLPDFTTWSAVLPDQLCSSVKQWRPCSPL</sequence>
<accession>A0A5B6YUK6</accession>
<evidence type="ECO:0000256" key="3">
    <source>
        <dbReference type="ARBA" id="ARBA00022679"/>
    </source>
</evidence>
<protein>
    <recommendedName>
        <fullName evidence="5">S-adenosyl-L-methionine-dependent methyltransferases superfamily protein</fullName>
    </recommendedName>
</protein>
<dbReference type="FunFam" id="3.40.50.150:FF:000236">
    <property type="entry name" value="S-adenosyl-L-methionine-dependent methyltransferases superfamily protein"/>
    <property type="match status" value="1"/>
</dbReference>
<name>A0A5B6YUK6_DAVIN</name>
<keyword evidence="3" id="KW-0808">Transferase</keyword>
<comment type="similarity">
    <text evidence="1">Belongs to the methyltransferase superfamily.</text>
</comment>
<dbReference type="InterPro" id="IPR051419">
    <property type="entry name" value="Lys/N-term_MeTrsfase_sf"/>
</dbReference>
<evidence type="ECO:0000256" key="2">
    <source>
        <dbReference type="ARBA" id="ARBA00022603"/>
    </source>
</evidence>
<gene>
    <name evidence="4" type="ORF">Din_005023</name>
</gene>
<dbReference type="EMBL" id="GHES01005023">
    <property type="protein sequence ID" value="MPA35582.1"/>
    <property type="molecule type" value="Transcribed_RNA"/>
</dbReference>
<reference evidence="4" key="1">
    <citation type="submission" date="2019-08" db="EMBL/GenBank/DDBJ databases">
        <title>Reference gene set and small RNA set construction with multiple tissues from Davidia involucrata Baill.</title>
        <authorList>
            <person name="Yang H."/>
            <person name="Zhou C."/>
            <person name="Li G."/>
            <person name="Wang J."/>
            <person name="Gao P."/>
            <person name="Wang M."/>
            <person name="Wang R."/>
            <person name="Zhao Y."/>
        </authorList>
    </citation>
    <scope>NUCLEOTIDE SEQUENCE</scope>
    <source>
        <tissue evidence="4">Mixed with DoveR01_LX</tissue>
    </source>
</reference>
<organism evidence="4">
    <name type="scientific">Davidia involucrata</name>
    <name type="common">Dove tree</name>
    <dbReference type="NCBI Taxonomy" id="16924"/>
    <lineage>
        <taxon>Eukaryota</taxon>
        <taxon>Viridiplantae</taxon>
        <taxon>Streptophyta</taxon>
        <taxon>Embryophyta</taxon>
        <taxon>Tracheophyta</taxon>
        <taxon>Spermatophyta</taxon>
        <taxon>Magnoliopsida</taxon>
        <taxon>eudicotyledons</taxon>
        <taxon>Gunneridae</taxon>
        <taxon>Pentapetalae</taxon>
        <taxon>asterids</taxon>
        <taxon>Cornales</taxon>
        <taxon>Nyssaceae</taxon>
        <taxon>Davidia</taxon>
    </lineage>
</organism>
<keyword evidence="2" id="KW-0489">Methyltransferase</keyword>
<dbReference type="Gene3D" id="3.40.50.150">
    <property type="entry name" value="Vaccinia Virus protein VP39"/>
    <property type="match status" value="1"/>
</dbReference>
<dbReference type="GO" id="GO:0008168">
    <property type="term" value="F:methyltransferase activity"/>
    <property type="evidence" value="ECO:0007669"/>
    <property type="project" value="UniProtKB-KW"/>
</dbReference>
<dbReference type="GO" id="GO:0032259">
    <property type="term" value="P:methylation"/>
    <property type="evidence" value="ECO:0007669"/>
    <property type="project" value="UniProtKB-KW"/>
</dbReference>
<dbReference type="AlphaFoldDB" id="A0A5B6YUK6"/>
<evidence type="ECO:0008006" key="5">
    <source>
        <dbReference type="Google" id="ProtNLM"/>
    </source>
</evidence>
<dbReference type="PANTHER" id="PTHR12176:SF76">
    <property type="entry name" value="S-ADENOSYL-L-METHIONINE-DEPENDENT METHYLTRANSFERASES SUPERFAMILY PROTEIN"/>
    <property type="match status" value="1"/>
</dbReference>
<evidence type="ECO:0000313" key="4">
    <source>
        <dbReference type="EMBL" id="MPA35582.1"/>
    </source>
</evidence>